<comment type="caution">
    <text evidence="4">The sequence shown here is derived from an EMBL/GenBank/DDBJ whole genome shotgun (WGS) entry which is preliminary data.</text>
</comment>
<feature type="coiled-coil region" evidence="1">
    <location>
        <begin position="774"/>
        <end position="801"/>
    </location>
</feature>
<dbReference type="Gene3D" id="2.130.10.10">
    <property type="entry name" value="YVTN repeat-like/Quinoprotein amine dehydrogenase"/>
    <property type="match status" value="2"/>
</dbReference>
<reference evidence="4" key="1">
    <citation type="journal article" date="2014" name="Int. J. Syst. Evol. Microbiol.">
        <title>Complete genome sequence of Corynebacterium casei LMG S-19264T (=DSM 44701T), isolated from a smear-ripened cheese.</title>
        <authorList>
            <consortium name="US DOE Joint Genome Institute (JGI-PGF)"/>
            <person name="Walter F."/>
            <person name="Albersmeier A."/>
            <person name="Kalinowski J."/>
            <person name="Ruckert C."/>
        </authorList>
    </citation>
    <scope>NUCLEOTIDE SEQUENCE</scope>
    <source>
        <strain evidence="4">NBRC 108769</strain>
    </source>
</reference>
<keyword evidence="2" id="KW-1133">Transmembrane helix</keyword>
<evidence type="ECO:0000256" key="2">
    <source>
        <dbReference type="SAM" id="Phobius"/>
    </source>
</evidence>
<name>A0AA37WCU0_9BACT</name>
<dbReference type="Gene3D" id="1.10.10.10">
    <property type="entry name" value="Winged helix-like DNA-binding domain superfamily/Winged helix DNA-binding domain"/>
    <property type="match status" value="1"/>
</dbReference>
<keyword evidence="2" id="KW-0472">Membrane</keyword>
<dbReference type="InterPro" id="IPR015943">
    <property type="entry name" value="WD40/YVTN_repeat-like_dom_sf"/>
</dbReference>
<protein>
    <recommendedName>
        <fullName evidence="3">HTH luxR-type domain-containing protein</fullName>
    </recommendedName>
</protein>
<dbReference type="SMART" id="SM00421">
    <property type="entry name" value="HTH_LUXR"/>
    <property type="match status" value="1"/>
</dbReference>
<dbReference type="GO" id="GO:0006355">
    <property type="term" value="P:regulation of DNA-templated transcription"/>
    <property type="evidence" value="ECO:0007669"/>
    <property type="project" value="InterPro"/>
</dbReference>
<dbReference type="InterPro" id="IPR013783">
    <property type="entry name" value="Ig-like_fold"/>
</dbReference>
<dbReference type="GO" id="GO:0003677">
    <property type="term" value="F:DNA binding"/>
    <property type="evidence" value="ECO:0007669"/>
    <property type="project" value="InterPro"/>
</dbReference>
<dbReference type="EMBL" id="BSOH01000001">
    <property type="protein sequence ID" value="GLR15389.1"/>
    <property type="molecule type" value="Genomic_DNA"/>
</dbReference>
<dbReference type="InterPro" id="IPR036388">
    <property type="entry name" value="WH-like_DNA-bd_sf"/>
</dbReference>
<feature type="transmembrane region" description="Helical" evidence="2">
    <location>
        <begin position="739"/>
        <end position="760"/>
    </location>
</feature>
<dbReference type="InterPro" id="IPR000792">
    <property type="entry name" value="Tscrpt_reg_LuxR_C"/>
</dbReference>
<dbReference type="RefSeq" id="WP_235292284.1">
    <property type="nucleotide sequence ID" value="NZ_BSOH01000001.1"/>
</dbReference>
<reference evidence="4" key="2">
    <citation type="submission" date="2023-01" db="EMBL/GenBank/DDBJ databases">
        <title>Draft genome sequence of Portibacter lacus strain NBRC 108769.</title>
        <authorList>
            <person name="Sun Q."/>
            <person name="Mori K."/>
        </authorList>
    </citation>
    <scope>NUCLEOTIDE SEQUENCE</scope>
    <source>
        <strain evidence="4">NBRC 108769</strain>
    </source>
</reference>
<keyword evidence="2" id="KW-0812">Transmembrane</keyword>
<dbReference type="Gene3D" id="2.60.40.10">
    <property type="entry name" value="Immunoglobulins"/>
    <property type="match status" value="1"/>
</dbReference>
<dbReference type="AlphaFoldDB" id="A0AA37WCU0"/>
<dbReference type="InterPro" id="IPR016032">
    <property type="entry name" value="Sig_transdc_resp-reg_C-effctor"/>
</dbReference>
<keyword evidence="1" id="KW-0175">Coiled coil</keyword>
<organism evidence="4 5">
    <name type="scientific">Portibacter lacus</name>
    <dbReference type="NCBI Taxonomy" id="1099794"/>
    <lineage>
        <taxon>Bacteria</taxon>
        <taxon>Pseudomonadati</taxon>
        <taxon>Bacteroidota</taxon>
        <taxon>Saprospiria</taxon>
        <taxon>Saprospirales</taxon>
        <taxon>Haliscomenobacteraceae</taxon>
        <taxon>Portibacter</taxon>
    </lineage>
</organism>
<sequence>MEVHKMSFNKTLHIVLFLFLCHLVNAQELPPIVNYSPTEYGGDNQNWMISQGGDKFIYVANNMGLMEYNGSKWNLYPSPNNSVLRAVKVVRDRIYTGCYAEFGYWVKNDLGSLEYQSLIPKLVDFKFSDNQIWNILAYENWILFQSGRDLFFYNEDTEEFKIISSTNIIYKVFKVNDQIYYHVANEGIYKIENGEPKMFIDVPVVINDRVINIYEREKELFILTRNSGFYAHKDQSLKKWTSPSEKLLRELNIFSSIKLENGDLVLGTISNGLFIMNALGEIEYDVNQKKGLGNNTVLALFEDADNNVWVGLDNGITCINVVSPIKSFIDYDGVLGTVYTINTFQNSLYVGTNQGLFFRSLSTPDAPFTFVKGTAGQVWSLYNDNNEHLLCGHHLGTFIIDGDQSKSISSVLGAWNFRKLPNHDNLLLQGNYSGLHILEKVNNEWKERNKVLDFNISSRFFEIDDENQIWVNHEYKGVFRLTLDDALQKAVNVHIHSELTNRENSSLVKHQDNILFAAKEGFYSYQPSSEQFTIDTILNNLLSTSENTSGKMVVDKNDRLWTFSLNNINYIDNNDVTNQLEITNIPIPSNLRKGILSFENIQLIEKEKYVLGTTTGYLTIDLSKKKPKKDYVIFLNEISIKDLDEDVTFLDRHEHGIFDHKNGILSFDYSVPDFDKFLEVKYQYKLAGHLDRWSNWSTSSVIQFENLTFGDFTFEVRGKVGNQLTTNIETYAFTVKRPWYISNVALVFYLILLGFIGFLIHEAYKFYYERILKHEQIKNEKTIIQIQNEKLNQEIENKNSELAISTMSIIRKNELLNKIKKDLQQNNIQSTIKLIDNNLSNNNDWKLFKKAFNNADKDFLDKIKEKHPELTPNDLRFCAYLRLNLSSKEIAPLLNISTKSVETKRYRLRKRLGLNHEDGLVDYIIKF</sequence>
<gene>
    <name evidence="4" type="ORF">GCM10007940_00040</name>
</gene>
<evidence type="ECO:0000313" key="4">
    <source>
        <dbReference type="EMBL" id="GLR15389.1"/>
    </source>
</evidence>
<evidence type="ECO:0000256" key="1">
    <source>
        <dbReference type="SAM" id="Coils"/>
    </source>
</evidence>
<keyword evidence="5" id="KW-1185">Reference proteome</keyword>
<evidence type="ECO:0000313" key="5">
    <source>
        <dbReference type="Proteomes" id="UP001156666"/>
    </source>
</evidence>
<evidence type="ECO:0000259" key="3">
    <source>
        <dbReference type="SMART" id="SM00421"/>
    </source>
</evidence>
<dbReference type="Proteomes" id="UP001156666">
    <property type="component" value="Unassembled WGS sequence"/>
</dbReference>
<dbReference type="SUPFAM" id="SSF46894">
    <property type="entry name" value="C-terminal effector domain of the bipartite response regulators"/>
    <property type="match status" value="1"/>
</dbReference>
<feature type="domain" description="HTH luxR-type" evidence="3">
    <location>
        <begin position="867"/>
        <end position="924"/>
    </location>
</feature>
<proteinExistence type="predicted"/>
<accession>A0AA37WCU0</accession>